<name>A0AAN7ATY0_9PEZI</name>
<keyword evidence="2" id="KW-1133">Transmembrane helix</keyword>
<reference evidence="3" key="1">
    <citation type="journal article" date="2023" name="Mol. Phylogenet. Evol.">
        <title>Genome-scale phylogeny and comparative genomics of the fungal order Sordariales.</title>
        <authorList>
            <person name="Hensen N."/>
            <person name="Bonometti L."/>
            <person name="Westerberg I."/>
            <person name="Brannstrom I.O."/>
            <person name="Guillou S."/>
            <person name="Cros-Aarteil S."/>
            <person name="Calhoun S."/>
            <person name="Haridas S."/>
            <person name="Kuo A."/>
            <person name="Mondo S."/>
            <person name="Pangilinan J."/>
            <person name="Riley R."/>
            <person name="LaButti K."/>
            <person name="Andreopoulos B."/>
            <person name="Lipzen A."/>
            <person name="Chen C."/>
            <person name="Yan M."/>
            <person name="Daum C."/>
            <person name="Ng V."/>
            <person name="Clum A."/>
            <person name="Steindorff A."/>
            <person name="Ohm R.A."/>
            <person name="Martin F."/>
            <person name="Silar P."/>
            <person name="Natvig D.O."/>
            <person name="Lalanne C."/>
            <person name="Gautier V."/>
            <person name="Ament-Velasquez S.L."/>
            <person name="Kruys A."/>
            <person name="Hutchinson M.I."/>
            <person name="Powell A.J."/>
            <person name="Barry K."/>
            <person name="Miller A.N."/>
            <person name="Grigoriev I.V."/>
            <person name="Debuchy R."/>
            <person name="Gladieux P."/>
            <person name="Hiltunen Thoren M."/>
            <person name="Johannesson H."/>
        </authorList>
    </citation>
    <scope>NUCLEOTIDE SEQUENCE</scope>
    <source>
        <strain evidence="3">CBS 315.58</strain>
    </source>
</reference>
<comment type="caution">
    <text evidence="3">The sequence shown here is derived from an EMBL/GenBank/DDBJ whole genome shotgun (WGS) entry which is preliminary data.</text>
</comment>
<gene>
    <name evidence="3" type="ORF">QBC40DRAFT_285646</name>
</gene>
<evidence type="ECO:0000313" key="3">
    <source>
        <dbReference type="EMBL" id="KAK4197395.1"/>
    </source>
</evidence>
<evidence type="ECO:0000256" key="1">
    <source>
        <dbReference type="SAM" id="MobiDB-lite"/>
    </source>
</evidence>
<dbReference type="PANTHER" id="PTHR37848:SF1">
    <property type="entry name" value="SUN DOMAIN-CONTAINING PROTEIN"/>
    <property type="match status" value="1"/>
</dbReference>
<sequence length="404" mass="45536">MGKPTPPAYAPGPGSSADAHPDAVSLHTPTGVSDPAFPFDSDTPDLGNDDLPPLYSDIDNEAGSGAPLLPPGIQFGHVADLAPKKVDEINGAEIFVTSKLESDPKLLENQVGISSAKPPRPFVQIHGSHRERVEENGKSDEKDVTDFRVLVELTPYLFSDVVNQLSWRETRTVENSEKACRGTVFRRRAPGYKQDIEVGTAPKPTLAEWCHRYCASHAALKCFVLRRRVIGFNEEKLRSQLESLVRGTNYRGDVRITFPVRDEYVYIYNDCWINRWRWTTWIRWVFYLTFLWIFSWPFFYFSTKTFEVVTADWGFSRPQENGRLAYVSISEDHIYNTWARAISRAILGKRQACLDHNDLVASHTDGPDAIADVMDAVNAPSFVRRGAAAMTHVNRQLGWGGDWS</sequence>
<proteinExistence type="predicted"/>
<organism evidence="3 4">
    <name type="scientific">Triangularia verruculosa</name>
    <dbReference type="NCBI Taxonomy" id="2587418"/>
    <lineage>
        <taxon>Eukaryota</taxon>
        <taxon>Fungi</taxon>
        <taxon>Dikarya</taxon>
        <taxon>Ascomycota</taxon>
        <taxon>Pezizomycotina</taxon>
        <taxon>Sordariomycetes</taxon>
        <taxon>Sordariomycetidae</taxon>
        <taxon>Sordariales</taxon>
        <taxon>Podosporaceae</taxon>
        <taxon>Triangularia</taxon>
    </lineage>
</organism>
<feature type="transmembrane region" description="Helical" evidence="2">
    <location>
        <begin position="284"/>
        <end position="301"/>
    </location>
</feature>
<keyword evidence="4" id="KW-1185">Reference proteome</keyword>
<protein>
    <submittedName>
        <fullName evidence="3">Uncharacterized protein</fullName>
    </submittedName>
</protein>
<feature type="compositionally biased region" description="Pro residues" evidence="1">
    <location>
        <begin position="1"/>
        <end position="10"/>
    </location>
</feature>
<reference evidence="3" key="2">
    <citation type="submission" date="2023-05" db="EMBL/GenBank/DDBJ databases">
        <authorList>
            <consortium name="Lawrence Berkeley National Laboratory"/>
            <person name="Steindorff A."/>
            <person name="Hensen N."/>
            <person name="Bonometti L."/>
            <person name="Westerberg I."/>
            <person name="Brannstrom I.O."/>
            <person name="Guillou S."/>
            <person name="Cros-Aarteil S."/>
            <person name="Calhoun S."/>
            <person name="Haridas S."/>
            <person name="Kuo A."/>
            <person name="Mondo S."/>
            <person name="Pangilinan J."/>
            <person name="Riley R."/>
            <person name="Labutti K."/>
            <person name="Andreopoulos B."/>
            <person name="Lipzen A."/>
            <person name="Chen C."/>
            <person name="Yanf M."/>
            <person name="Daum C."/>
            <person name="Ng V."/>
            <person name="Clum A."/>
            <person name="Ohm R."/>
            <person name="Martin F."/>
            <person name="Silar P."/>
            <person name="Natvig D."/>
            <person name="Lalanne C."/>
            <person name="Gautier V."/>
            <person name="Ament-Velasquez S.L."/>
            <person name="Kruys A."/>
            <person name="Hutchinson M.I."/>
            <person name="Powell A.J."/>
            <person name="Barry K."/>
            <person name="Miller A.N."/>
            <person name="Grigoriev I.V."/>
            <person name="Debuchy R."/>
            <person name="Gladieux P."/>
            <person name="Thoren M.H."/>
            <person name="Johannesson H."/>
        </authorList>
    </citation>
    <scope>NUCLEOTIDE SEQUENCE</scope>
    <source>
        <strain evidence="3">CBS 315.58</strain>
    </source>
</reference>
<feature type="region of interest" description="Disordered" evidence="1">
    <location>
        <begin position="1"/>
        <end position="67"/>
    </location>
</feature>
<accession>A0AAN7ATY0</accession>
<evidence type="ECO:0000313" key="4">
    <source>
        <dbReference type="Proteomes" id="UP001303160"/>
    </source>
</evidence>
<dbReference type="Proteomes" id="UP001303160">
    <property type="component" value="Unassembled WGS sequence"/>
</dbReference>
<evidence type="ECO:0000256" key="2">
    <source>
        <dbReference type="SAM" id="Phobius"/>
    </source>
</evidence>
<dbReference type="AlphaFoldDB" id="A0AAN7ATY0"/>
<dbReference type="EMBL" id="MU863964">
    <property type="protein sequence ID" value="KAK4197395.1"/>
    <property type="molecule type" value="Genomic_DNA"/>
</dbReference>
<keyword evidence="2" id="KW-0472">Membrane</keyword>
<dbReference type="PANTHER" id="PTHR37848">
    <property type="entry name" value="EXPRESSED PROTEIN"/>
    <property type="match status" value="1"/>
</dbReference>
<keyword evidence="2" id="KW-0812">Transmembrane</keyword>